<protein>
    <recommendedName>
        <fullName evidence="4">Legume lectin domain-containing protein</fullName>
    </recommendedName>
</protein>
<evidence type="ECO:0000259" key="4">
    <source>
        <dbReference type="Pfam" id="PF00139"/>
    </source>
</evidence>
<name>A0AAE0A905_9ROSI</name>
<dbReference type="PANTHER" id="PTHR32401:SF51">
    <property type="entry name" value="NON-SPECIFIC SERINE_THREONINE PROTEIN KINASE"/>
    <property type="match status" value="1"/>
</dbReference>
<sequence length="341" mass="37127">MAAAALLSLHFLITFIVCWICLVSAKDKGQFIYEDFNEATLHMDGCARIHQNGLLQLTNTSNFQVGHAFYPSPIKFNTSSSQSLSFSTNFVFSINPVVHNFGGHGMAFVIAPSMDFSRAITSAYLGLFNATNNGPSTNHILAVELDTVQTPEFQDINSNHVGIDVNGLISNDSATATYFSDTEGKNKSLDLSSGNAIERTIWSLIKPSHDNSDSGAEDDGLVMLVNGNISGITSMNYVSSSVNTPADVQASGGGLEAKVVLSKQDTLIDAEEGLEEARNVLPGHDRSIKSKGRKKNHSVKRHCMLMRRSKALALDINQDFGKEIIVPKMQKVSWNLKRRVS</sequence>
<dbReference type="InterPro" id="IPR013320">
    <property type="entry name" value="ConA-like_dom_sf"/>
</dbReference>
<keyword evidence="2" id="KW-0430">Lectin</keyword>
<keyword evidence="6" id="KW-1185">Reference proteome</keyword>
<feature type="signal peptide" evidence="3">
    <location>
        <begin position="1"/>
        <end position="25"/>
    </location>
</feature>
<dbReference type="SUPFAM" id="SSF49899">
    <property type="entry name" value="Concanavalin A-like lectins/glucanases"/>
    <property type="match status" value="1"/>
</dbReference>
<dbReference type="AlphaFoldDB" id="A0AAE0A905"/>
<dbReference type="InterPro" id="IPR019825">
    <property type="entry name" value="Lectin_legB_Mn/Ca_BS"/>
</dbReference>
<dbReference type="InterPro" id="IPR050258">
    <property type="entry name" value="Leguminous_Lectin"/>
</dbReference>
<reference evidence="5" key="1">
    <citation type="journal article" date="2023" name="Plant J.">
        <title>Genome sequences and population genomics provide insights into the demographic history, inbreeding, and mutation load of two 'living fossil' tree species of Dipteronia.</title>
        <authorList>
            <person name="Feng Y."/>
            <person name="Comes H.P."/>
            <person name="Chen J."/>
            <person name="Zhu S."/>
            <person name="Lu R."/>
            <person name="Zhang X."/>
            <person name="Li P."/>
            <person name="Qiu J."/>
            <person name="Olsen K.M."/>
            <person name="Qiu Y."/>
        </authorList>
    </citation>
    <scope>NUCLEOTIDE SEQUENCE</scope>
    <source>
        <strain evidence="5">NBL</strain>
    </source>
</reference>
<evidence type="ECO:0000256" key="3">
    <source>
        <dbReference type="SAM" id="SignalP"/>
    </source>
</evidence>
<dbReference type="InterPro" id="IPR001220">
    <property type="entry name" value="Legume_lectin_dom"/>
</dbReference>
<keyword evidence="3" id="KW-0732">Signal</keyword>
<dbReference type="PANTHER" id="PTHR32401">
    <property type="entry name" value="CONCANAVALIN A-LIKE LECTIN FAMILY PROTEIN"/>
    <property type="match status" value="1"/>
</dbReference>
<evidence type="ECO:0000313" key="6">
    <source>
        <dbReference type="Proteomes" id="UP001281410"/>
    </source>
</evidence>
<dbReference type="GO" id="GO:0030246">
    <property type="term" value="F:carbohydrate binding"/>
    <property type="evidence" value="ECO:0007669"/>
    <property type="project" value="UniProtKB-KW"/>
</dbReference>
<comment type="caution">
    <text evidence="5">The sequence shown here is derived from an EMBL/GenBank/DDBJ whole genome shotgun (WGS) entry which is preliminary data.</text>
</comment>
<comment type="similarity">
    <text evidence="1">Belongs to the leguminous lectin family.</text>
</comment>
<evidence type="ECO:0000256" key="1">
    <source>
        <dbReference type="ARBA" id="ARBA00007606"/>
    </source>
</evidence>
<dbReference type="Proteomes" id="UP001281410">
    <property type="component" value="Unassembled WGS sequence"/>
</dbReference>
<feature type="chain" id="PRO_5042022968" description="Legume lectin domain-containing protein" evidence="3">
    <location>
        <begin position="26"/>
        <end position="341"/>
    </location>
</feature>
<dbReference type="Pfam" id="PF00139">
    <property type="entry name" value="Lectin_legB"/>
    <property type="match status" value="1"/>
</dbReference>
<feature type="domain" description="Legume lectin" evidence="4">
    <location>
        <begin position="30"/>
        <end position="200"/>
    </location>
</feature>
<dbReference type="Gene3D" id="2.60.120.200">
    <property type="match status" value="1"/>
</dbReference>
<dbReference type="PROSITE" id="PS00307">
    <property type="entry name" value="LECTIN_LEGUME_BETA"/>
    <property type="match status" value="1"/>
</dbReference>
<dbReference type="CDD" id="cd06899">
    <property type="entry name" value="lectin_legume_LecRK_Arcelin_ConA"/>
    <property type="match status" value="1"/>
</dbReference>
<gene>
    <name evidence="5" type="ORF">Dsin_020328</name>
</gene>
<organism evidence="5 6">
    <name type="scientific">Dipteronia sinensis</name>
    <dbReference type="NCBI Taxonomy" id="43782"/>
    <lineage>
        <taxon>Eukaryota</taxon>
        <taxon>Viridiplantae</taxon>
        <taxon>Streptophyta</taxon>
        <taxon>Embryophyta</taxon>
        <taxon>Tracheophyta</taxon>
        <taxon>Spermatophyta</taxon>
        <taxon>Magnoliopsida</taxon>
        <taxon>eudicotyledons</taxon>
        <taxon>Gunneridae</taxon>
        <taxon>Pentapetalae</taxon>
        <taxon>rosids</taxon>
        <taxon>malvids</taxon>
        <taxon>Sapindales</taxon>
        <taxon>Sapindaceae</taxon>
        <taxon>Hippocastanoideae</taxon>
        <taxon>Acereae</taxon>
        <taxon>Dipteronia</taxon>
    </lineage>
</organism>
<evidence type="ECO:0000313" key="5">
    <source>
        <dbReference type="EMBL" id="KAK3206282.1"/>
    </source>
</evidence>
<accession>A0AAE0A905</accession>
<dbReference type="EMBL" id="JANJYJ010000006">
    <property type="protein sequence ID" value="KAK3206282.1"/>
    <property type="molecule type" value="Genomic_DNA"/>
</dbReference>
<proteinExistence type="inferred from homology"/>
<evidence type="ECO:0000256" key="2">
    <source>
        <dbReference type="ARBA" id="ARBA00022734"/>
    </source>
</evidence>